<evidence type="ECO:0000313" key="1">
    <source>
        <dbReference type="EMBL" id="PSJ06543.1"/>
    </source>
</evidence>
<name>A0A2P7MZ90_9CYAN</name>
<sequence length="336" mass="35422">MNTPSSQEPLDVMQMPQGAIELGELPLAFAHEDRLLAVAALKQAMDERNLDLPFGPTIEPEDTARLLSLNRFSVQLATTGITSDEVLVKRSFWEDSALAPQLLLAAAVDEENNVVFFPGVLTGEELLAQAKNADSDSAALVLNTACFKGGIDRLLILVQLLEPAALPRLALPADPITALQKTVVSVLDWLNGQLDESLAALGGGLVPVTAGATRSGVGLPPVEGALAMVSIPLGLADGSLVTGLTAQRCLERFDLSLIPIHPDGLYLRLAPALIGDLLPDGLTLIARQGEHVQSITSENSDNLDLNFPSSSELLAVSVAFGSSEPIELPLLQLPKS</sequence>
<gene>
    <name evidence="1" type="ORF">C7K55_03600</name>
</gene>
<dbReference type="AlphaFoldDB" id="A0A2P7MZ90"/>
<dbReference type="RefSeq" id="WP_106502049.1">
    <property type="nucleotide sequence ID" value="NZ_PXXO01000003.1"/>
</dbReference>
<organism evidence="1 2">
    <name type="scientific">Cyanobium usitatum str. Tous</name>
    <dbReference type="NCBI Taxonomy" id="2116684"/>
    <lineage>
        <taxon>Bacteria</taxon>
        <taxon>Bacillati</taxon>
        <taxon>Cyanobacteriota</taxon>
        <taxon>Cyanophyceae</taxon>
        <taxon>Synechococcales</taxon>
        <taxon>Prochlorococcaceae</taxon>
        <taxon>Cyanobium</taxon>
    </lineage>
</organism>
<dbReference type="OrthoDB" id="540704at2"/>
<comment type="caution">
    <text evidence="1">The sequence shown here is derived from an EMBL/GenBank/DDBJ whole genome shotgun (WGS) entry which is preliminary data.</text>
</comment>
<accession>A0A2P7MZ90</accession>
<reference evidence="1 2" key="1">
    <citation type="journal article" date="2018" name="Environ. Microbiol.">
        <title>Ecological and genomic features of two widespread freshwater picocyanobacteria.</title>
        <authorList>
            <person name="Cabello-Yeves P.J."/>
            <person name="Picazo A."/>
            <person name="Camacho A."/>
            <person name="Callieri C."/>
            <person name="Rosselli R."/>
            <person name="Roda-Garcia J.J."/>
            <person name="Coutinho F.H."/>
            <person name="Rodriguez-Valera F."/>
        </authorList>
    </citation>
    <scope>NUCLEOTIDE SEQUENCE [LARGE SCALE GENOMIC DNA]</scope>
    <source>
        <strain evidence="1 2">Tous</strain>
    </source>
</reference>
<dbReference type="EMBL" id="PXXO01000003">
    <property type="protein sequence ID" value="PSJ06543.1"/>
    <property type="molecule type" value="Genomic_DNA"/>
</dbReference>
<evidence type="ECO:0000313" key="2">
    <source>
        <dbReference type="Proteomes" id="UP000243002"/>
    </source>
</evidence>
<proteinExistence type="predicted"/>
<dbReference type="Proteomes" id="UP000243002">
    <property type="component" value="Unassembled WGS sequence"/>
</dbReference>
<keyword evidence="2" id="KW-1185">Reference proteome</keyword>
<protein>
    <submittedName>
        <fullName evidence="1">Uncharacterized protein</fullName>
    </submittedName>
</protein>